<feature type="compositionally biased region" description="Acidic residues" evidence="1">
    <location>
        <begin position="96"/>
        <end position="123"/>
    </location>
</feature>
<dbReference type="GeneID" id="20077305"/>
<accession>A0A024UVU0</accession>
<evidence type="ECO:0000313" key="2">
    <source>
        <dbReference type="EMBL" id="ETW09773.1"/>
    </source>
</evidence>
<dbReference type="VEuPathDB" id="FungiDB:H310_00255"/>
<dbReference type="RefSeq" id="XP_008861184.1">
    <property type="nucleotide sequence ID" value="XM_008862962.1"/>
</dbReference>
<feature type="region of interest" description="Disordered" evidence="1">
    <location>
        <begin position="95"/>
        <end position="139"/>
    </location>
</feature>
<dbReference type="Gene3D" id="6.10.140.2220">
    <property type="match status" value="1"/>
</dbReference>
<reference evidence="2" key="1">
    <citation type="submission" date="2013-12" db="EMBL/GenBank/DDBJ databases">
        <title>The Genome Sequence of Aphanomyces invadans NJM9701.</title>
        <authorList>
            <consortium name="The Broad Institute Genomics Platform"/>
            <person name="Russ C."/>
            <person name="Tyler B."/>
            <person name="van West P."/>
            <person name="Dieguez-Uribeondo J."/>
            <person name="Young S.K."/>
            <person name="Zeng Q."/>
            <person name="Gargeya S."/>
            <person name="Fitzgerald M."/>
            <person name="Abouelleil A."/>
            <person name="Alvarado L."/>
            <person name="Chapman S.B."/>
            <person name="Gainer-Dewar J."/>
            <person name="Goldberg J."/>
            <person name="Griggs A."/>
            <person name="Gujja S."/>
            <person name="Hansen M."/>
            <person name="Howarth C."/>
            <person name="Imamovic A."/>
            <person name="Ireland A."/>
            <person name="Larimer J."/>
            <person name="McCowan C."/>
            <person name="Murphy C."/>
            <person name="Pearson M."/>
            <person name="Poon T.W."/>
            <person name="Priest M."/>
            <person name="Roberts A."/>
            <person name="Saif S."/>
            <person name="Shea T."/>
            <person name="Sykes S."/>
            <person name="Wortman J."/>
            <person name="Nusbaum C."/>
            <person name="Birren B."/>
        </authorList>
    </citation>
    <scope>NUCLEOTIDE SEQUENCE [LARGE SCALE GENOMIC DNA]</scope>
    <source>
        <strain evidence="2">NJM9701</strain>
    </source>
</reference>
<dbReference type="AlphaFoldDB" id="A0A024UVU0"/>
<dbReference type="OrthoDB" id="75184at2759"/>
<evidence type="ECO:0008006" key="3">
    <source>
        <dbReference type="Google" id="ProtNLM"/>
    </source>
</evidence>
<protein>
    <recommendedName>
        <fullName evidence="3">MYND-type domain-containing protein</fullName>
    </recommendedName>
</protein>
<dbReference type="EMBL" id="KI913952">
    <property type="protein sequence ID" value="ETW09773.1"/>
    <property type="molecule type" value="Genomic_DNA"/>
</dbReference>
<gene>
    <name evidence="2" type="ORF">H310_00255</name>
</gene>
<organism evidence="2">
    <name type="scientific">Aphanomyces invadans</name>
    <dbReference type="NCBI Taxonomy" id="157072"/>
    <lineage>
        <taxon>Eukaryota</taxon>
        <taxon>Sar</taxon>
        <taxon>Stramenopiles</taxon>
        <taxon>Oomycota</taxon>
        <taxon>Saprolegniomycetes</taxon>
        <taxon>Saprolegniales</taxon>
        <taxon>Verrucalvaceae</taxon>
        <taxon>Aphanomyces</taxon>
    </lineage>
</organism>
<evidence type="ECO:0000256" key="1">
    <source>
        <dbReference type="SAM" id="MobiDB-lite"/>
    </source>
</evidence>
<sequence>MFRWGSRGMVSKSASEVEDDRLLDQLQTGFDAQNRKKREQQAPSCAFCDDSAATISCVDKCGDAFYCSNECVLLDARRYRSMCLNLRLSMCGAEGTNDEDGDNAGETANDSDDYENDVDEISDDPFPVEASKENSWNAPNGDMEFTLNVENLRVASTQDDKCLHRVESIQVTCPHCDEIAVITSKVLRREDSKQKISTTCICGEVVGFWI</sequence>
<proteinExistence type="predicted"/>
<name>A0A024UVU0_9STRA</name>